<organism evidence="2 3">
    <name type="scientific">Thalassomonas viridans</name>
    <dbReference type="NCBI Taxonomy" id="137584"/>
    <lineage>
        <taxon>Bacteria</taxon>
        <taxon>Pseudomonadati</taxon>
        <taxon>Pseudomonadota</taxon>
        <taxon>Gammaproteobacteria</taxon>
        <taxon>Alteromonadales</taxon>
        <taxon>Colwelliaceae</taxon>
        <taxon>Thalassomonas</taxon>
    </lineage>
</organism>
<sequence length="95" mass="10900">MSEYTPDPDSEVDPEADNEPRPISRELTKLTNDFAAFSADCAFLCDAFAAIITDQEDVDEVTAYGFSRHTDWLKNQIAAFDHRIETLQRRMREQV</sequence>
<accession>A0AAE9Z5U8</accession>
<dbReference type="KEGG" id="tvd:SG34_007930"/>
<proteinExistence type="predicted"/>
<keyword evidence="3" id="KW-1185">Reference proteome</keyword>
<dbReference type="EMBL" id="CP059733">
    <property type="protein sequence ID" value="WDE06817.1"/>
    <property type="molecule type" value="Genomic_DNA"/>
</dbReference>
<feature type="region of interest" description="Disordered" evidence="1">
    <location>
        <begin position="1"/>
        <end position="24"/>
    </location>
</feature>
<dbReference type="RefSeq" id="WP_044839142.1">
    <property type="nucleotide sequence ID" value="NZ_CP059733.1"/>
</dbReference>
<evidence type="ECO:0000256" key="1">
    <source>
        <dbReference type="SAM" id="MobiDB-lite"/>
    </source>
</evidence>
<dbReference type="Proteomes" id="UP000032352">
    <property type="component" value="Chromosome"/>
</dbReference>
<protein>
    <submittedName>
        <fullName evidence="2">Uncharacterized protein</fullName>
    </submittedName>
</protein>
<reference evidence="2 3" key="1">
    <citation type="journal article" date="2015" name="Genome Announc.">
        <title>Draft Genome Sequences of Marine Isolates of Thalassomonas viridans and Thalassomonas actiniarum.</title>
        <authorList>
            <person name="Olonade I."/>
            <person name="van Zyl L.J."/>
            <person name="Trindade M."/>
        </authorList>
    </citation>
    <scope>NUCLEOTIDE SEQUENCE [LARGE SCALE GENOMIC DNA]</scope>
    <source>
        <strain evidence="2 3">XOM25</strain>
    </source>
</reference>
<name>A0AAE9Z5U8_9GAMM</name>
<feature type="compositionally biased region" description="Acidic residues" evidence="1">
    <location>
        <begin position="1"/>
        <end position="17"/>
    </location>
</feature>
<dbReference type="AlphaFoldDB" id="A0AAE9Z5U8"/>
<gene>
    <name evidence="2" type="ORF">SG34_007930</name>
</gene>
<evidence type="ECO:0000313" key="2">
    <source>
        <dbReference type="EMBL" id="WDE06817.1"/>
    </source>
</evidence>
<reference evidence="2 3" key="2">
    <citation type="journal article" date="2022" name="Mar. Drugs">
        <title>Bioassay-Guided Fractionation Leads to the Detection of Cholic Acid Generated by the Rare Thalassomonas sp.</title>
        <authorList>
            <person name="Pheiffer F."/>
            <person name="Schneider Y.K."/>
            <person name="Hansen E.H."/>
            <person name="Andersen J.H."/>
            <person name="Isaksson J."/>
            <person name="Busche T."/>
            <person name="R C."/>
            <person name="Kalinowski J."/>
            <person name="Zyl L.V."/>
            <person name="Trindade M."/>
        </authorList>
    </citation>
    <scope>NUCLEOTIDE SEQUENCE [LARGE SCALE GENOMIC DNA]</scope>
    <source>
        <strain evidence="2 3">XOM25</strain>
    </source>
</reference>
<evidence type="ECO:0000313" key="3">
    <source>
        <dbReference type="Proteomes" id="UP000032352"/>
    </source>
</evidence>